<reference evidence="1 2" key="1">
    <citation type="journal article" date="2020" name="Nature">
        <title>Six reference-quality genomes reveal evolution of bat adaptations.</title>
        <authorList>
            <person name="Jebb D."/>
            <person name="Huang Z."/>
            <person name="Pippel M."/>
            <person name="Hughes G.M."/>
            <person name="Lavrichenko K."/>
            <person name="Devanna P."/>
            <person name="Winkler S."/>
            <person name="Jermiin L.S."/>
            <person name="Skirmuntt E.C."/>
            <person name="Katzourakis A."/>
            <person name="Burkitt-Gray L."/>
            <person name="Ray D.A."/>
            <person name="Sullivan K.A.M."/>
            <person name="Roscito J.G."/>
            <person name="Kirilenko B.M."/>
            <person name="Davalos L.M."/>
            <person name="Corthals A.P."/>
            <person name="Power M.L."/>
            <person name="Jones G."/>
            <person name="Ransome R.D."/>
            <person name="Dechmann D.K.N."/>
            <person name="Locatelli A.G."/>
            <person name="Puechmaille S.J."/>
            <person name="Fedrigo O."/>
            <person name="Jarvis E.D."/>
            <person name="Hiller M."/>
            <person name="Vernes S.C."/>
            <person name="Myers E.W."/>
            <person name="Teeling E.C."/>
        </authorList>
    </citation>
    <scope>NUCLEOTIDE SEQUENCE [LARGE SCALE GENOMIC DNA]</scope>
    <source>
        <strain evidence="1">MRhiFer1</strain>
        <tissue evidence="1">Lung</tissue>
    </source>
</reference>
<protein>
    <submittedName>
        <fullName evidence="1">Uncharacterized protein</fullName>
    </submittedName>
</protein>
<comment type="caution">
    <text evidence="1">The sequence shown here is derived from an EMBL/GenBank/DDBJ whole genome shotgun (WGS) entry which is preliminary data.</text>
</comment>
<dbReference type="EMBL" id="JACAGC010000002">
    <property type="protein sequence ID" value="KAF6384971.1"/>
    <property type="molecule type" value="Genomic_DNA"/>
</dbReference>
<organism evidence="1 2">
    <name type="scientific">Rhinolophus ferrumequinum</name>
    <name type="common">Greater horseshoe bat</name>
    <dbReference type="NCBI Taxonomy" id="59479"/>
    <lineage>
        <taxon>Eukaryota</taxon>
        <taxon>Metazoa</taxon>
        <taxon>Chordata</taxon>
        <taxon>Craniata</taxon>
        <taxon>Vertebrata</taxon>
        <taxon>Euteleostomi</taxon>
        <taxon>Mammalia</taxon>
        <taxon>Eutheria</taxon>
        <taxon>Laurasiatheria</taxon>
        <taxon>Chiroptera</taxon>
        <taxon>Yinpterochiroptera</taxon>
        <taxon>Rhinolophoidea</taxon>
        <taxon>Rhinolophidae</taxon>
        <taxon>Rhinolophinae</taxon>
        <taxon>Rhinolophus</taxon>
    </lineage>
</organism>
<sequence>MDSLNGGIPYVMLPMSSSITKSVGKGLSKTLSQWAAFLRFVCSDNQEREAMFKQELFHSFSSANWQPESGIQASRLDTKQNLKRDFWKMIHKAKACQPELQTIIEKECFPYTAVKKLRKDHNAAENG</sequence>
<name>A0A7J8AF19_RHIFE</name>
<accession>A0A7J8AF19</accession>
<dbReference type="AlphaFoldDB" id="A0A7J8AF19"/>
<gene>
    <name evidence="1" type="ORF">mRhiFer1_008829</name>
</gene>
<proteinExistence type="predicted"/>
<dbReference type="Proteomes" id="UP000585614">
    <property type="component" value="Unassembled WGS sequence"/>
</dbReference>
<evidence type="ECO:0000313" key="1">
    <source>
        <dbReference type="EMBL" id="KAF6384971.1"/>
    </source>
</evidence>
<evidence type="ECO:0000313" key="2">
    <source>
        <dbReference type="Proteomes" id="UP000585614"/>
    </source>
</evidence>